<keyword evidence="1" id="KW-0472">Membrane</keyword>
<protein>
    <submittedName>
        <fullName evidence="2">Uncharacterized protein</fullName>
    </submittedName>
</protein>
<feature type="transmembrane region" description="Helical" evidence="1">
    <location>
        <begin position="193"/>
        <end position="212"/>
    </location>
</feature>
<accession>A0A0C2J9H7</accession>
<dbReference type="EMBL" id="JWZT01000395">
    <property type="protein sequence ID" value="KII74469.1"/>
    <property type="molecule type" value="Genomic_DNA"/>
</dbReference>
<organism evidence="2 3">
    <name type="scientific">Thelohanellus kitauei</name>
    <name type="common">Myxosporean</name>
    <dbReference type="NCBI Taxonomy" id="669202"/>
    <lineage>
        <taxon>Eukaryota</taxon>
        <taxon>Metazoa</taxon>
        <taxon>Cnidaria</taxon>
        <taxon>Myxozoa</taxon>
        <taxon>Myxosporea</taxon>
        <taxon>Bivalvulida</taxon>
        <taxon>Platysporina</taxon>
        <taxon>Myxobolidae</taxon>
        <taxon>Thelohanellus</taxon>
    </lineage>
</organism>
<keyword evidence="1" id="KW-1133">Transmembrane helix</keyword>
<feature type="transmembrane region" description="Helical" evidence="1">
    <location>
        <begin position="67"/>
        <end position="85"/>
    </location>
</feature>
<evidence type="ECO:0000313" key="2">
    <source>
        <dbReference type="EMBL" id="KII74469.1"/>
    </source>
</evidence>
<dbReference type="Proteomes" id="UP000031668">
    <property type="component" value="Unassembled WGS sequence"/>
</dbReference>
<feature type="transmembrane region" description="Helical" evidence="1">
    <location>
        <begin position="163"/>
        <end position="181"/>
    </location>
</feature>
<feature type="transmembrane region" description="Helical" evidence="1">
    <location>
        <begin position="131"/>
        <end position="151"/>
    </location>
</feature>
<dbReference type="AlphaFoldDB" id="A0A0C2J9H7"/>
<gene>
    <name evidence="2" type="ORF">RF11_15422</name>
</gene>
<proteinExistence type="predicted"/>
<reference evidence="2 3" key="1">
    <citation type="journal article" date="2014" name="Genome Biol. Evol.">
        <title>The genome of the myxosporean Thelohanellus kitauei shows adaptations to nutrient acquisition within its fish host.</title>
        <authorList>
            <person name="Yang Y."/>
            <person name="Xiong J."/>
            <person name="Zhou Z."/>
            <person name="Huo F."/>
            <person name="Miao W."/>
            <person name="Ran C."/>
            <person name="Liu Y."/>
            <person name="Zhang J."/>
            <person name="Feng J."/>
            <person name="Wang M."/>
            <person name="Wang M."/>
            <person name="Wang L."/>
            <person name="Yao B."/>
        </authorList>
    </citation>
    <scope>NUCLEOTIDE SEQUENCE [LARGE SCALE GENOMIC DNA]</scope>
    <source>
        <strain evidence="2">Wuqing</strain>
    </source>
</reference>
<sequence length="284" mass="32619">MVSARFANERETDGFSIYSRQSTASNNLETEESSNLPRVVIKRRENKHNNKLELLTKWVPLKHRKPFAFFLLLFLNTFVGFLPVVTNRHGHQTMVYASMLSLFQAFIPPFILVCLGTILENRMEKFPTIREIIILIVSGSSYYGVFTFTFYCIALKKGAVHTMVYEQAILISILFYGHAFKIEKPLVAYSLKCWMLIIGSISTIVMSVVYIFRVHAMVANFDVLQPENIFTLLFSIFALIVVPLIENLEVIFFIYFPNFVIDGGALKLETTLNFGRRPTMIVEI</sequence>
<evidence type="ECO:0000256" key="1">
    <source>
        <dbReference type="SAM" id="Phobius"/>
    </source>
</evidence>
<feature type="transmembrane region" description="Helical" evidence="1">
    <location>
        <begin position="97"/>
        <end position="119"/>
    </location>
</feature>
<feature type="transmembrane region" description="Helical" evidence="1">
    <location>
        <begin position="232"/>
        <end position="256"/>
    </location>
</feature>
<evidence type="ECO:0000313" key="3">
    <source>
        <dbReference type="Proteomes" id="UP000031668"/>
    </source>
</evidence>
<keyword evidence="1" id="KW-0812">Transmembrane</keyword>
<comment type="caution">
    <text evidence="2">The sequence shown here is derived from an EMBL/GenBank/DDBJ whole genome shotgun (WGS) entry which is preliminary data.</text>
</comment>
<keyword evidence="3" id="KW-1185">Reference proteome</keyword>
<name>A0A0C2J9H7_THEKT</name>